<comment type="caution">
    <text evidence="1">The sequence shown here is derived from an EMBL/GenBank/DDBJ whole genome shotgun (WGS) entry which is preliminary data.</text>
</comment>
<name>A0A1G4B8X8_9PEZI</name>
<dbReference type="GeneID" id="34559889"/>
<gene>
    <name evidence="1" type="ORF">CORC01_06740</name>
</gene>
<protein>
    <submittedName>
        <fullName evidence="1">Acid phosphatase</fullName>
    </submittedName>
</protein>
<dbReference type="InterPro" id="IPR011008">
    <property type="entry name" value="Dimeric_a/b-barrel"/>
</dbReference>
<sequence length="112" mass="12800">MSTKTVTLWCTLHPAAGKEDECRQVLLDLAAKVHEVENTCSRYEVFEKSESKAGLSKVAFHLLEQWPAQADLDRHTERDWLVAIRKRFEDGLLAKDELIENVSKIGGFTRRS</sequence>
<dbReference type="EMBL" id="MJBS01000052">
    <property type="protein sequence ID" value="OHE97877.1"/>
    <property type="molecule type" value="Genomic_DNA"/>
</dbReference>
<evidence type="ECO:0000313" key="2">
    <source>
        <dbReference type="Proteomes" id="UP000176998"/>
    </source>
</evidence>
<dbReference type="AlphaFoldDB" id="A0A1G4B8X8"/>
<accession>A0A1G4B8X8</accession>
<proteinExistence type="predicted"/>
<dbReference type="OrthoDB" id="10011777at2759"/>
<dbReference type="RefSeq" id="XP_022475029.1">
    <property type="nucleotide sequence ID" value="XM_022618379.1"/>
</dbReference>
<dbReference type="STRING" id="1209926.A0A1G4B8X8"/>
<keyword evidence="2" id="KW-1185">Reference proteome</keyword>
<organism evidence="1 2">
    <name type="scientific">Colletotrichum orchidophilum</name>
    <dbReference type="NCBI Taxonomy" id="1209926"/>
    <lineage>
        <taxon>Eukaryota</taxon>
        <taxon>Fungi</taxon>
        <taxon>Dikarya</taxon>
        <taxon>Ascomycota</taxon>
        <taxon>Pezizomycotina</taxon>
        <taxon>Sordariomycetes</taxon>
        <taxon>Hypocreomycetidae</taxon>
        <taxon>Glomerellales</taxon>
        <taxon>Glomerellaceae</taxon>
        <taxon>Colletotrichum</taxon>
    </lineage>
</organism>
<dbReference type="Proteomes" id="UP000176998">
    <property type="component" value="Unassembled WGS sequence"/>
</dbReference>
<reference evidence="1 2" key="1">
    <citation type="submission" date="2016-09" db="EMBL/GenBank/DDBJ databases">
        <authorList>
            <person name="Capua I."/>
            <person name="De Benedictis P."/>
            <person name="Joannis T."/>
            <person name="Lombin L.H."/>
            <person name="Cattoli G."/>
        </authorList>
    </citation>
    <scope>NUCLEOTIDE SEQUENCE [LARGE SCALE GENOMIC DNA]</scope>
    <source>
        <strain evidence="1 2">IMI 309357</strain>
    </source>
</reference>
<dbReference type="SUPFAM" id="SSF54909">
    <property type="entry name" value="Dimeric alpha+beta barrel"/>
    <property type="match status" value="1"/>
</dbReference>
<dbReference type="Gene3D" id="3.30.70.100">
    <property type="match status" value="1"/>
</dbReference>
<evidence type="ECO:0000313" key="1">
    <source>
        <dbReference type="EMBL" id="OHE97877.1"/>
    </source>
</evidence>